<protein>
    <submittedName>
        <fullName evidence="1">Iron-containing redox enzyme family protein</fullName>
    </submittedName>
</protein>
<dbReference type="EMBL" id="JAPMLT010000007">
    <property type="protein sequence ID" value="MCX7570766.1"/>
    <property type="molecule type" value="Genomic_DNA"/>
</dbReference>
<comment type="caution">
    <text evidence="1">The sequence shown here is derived from an EMBL/GenBank/DDBJ whole genome shotgun (WGS) entry which is preliminary data.</text>
</comment>
<dbReference type="SUPFAM" id="SSF48613">
    <property type="entry name" value="Heme oxygenase-like"/>
    <property type="match status" value="1"/>
</dbReference>
<proteinExistence type="predicted"/>
<dbReference type="InterPro" id="IPR016084">
    <property type="entry name" value="Haem_Oase-like_multi-hlx"/>
</dbReference>
<sequence>MHWLAEMVLDYRKRLMDIEFFQHVKNSTKKEDFAWARYLLHQSYEFPLILSLRYSLCKDAKYRQYFAVHADEEYGHCDMLQNWMVRHGLMGEEEEVNAVPPTVETMSAISYFYRQVITEDELAQLVGLNAVSEGIAADFFSTLAPIVKTHGMGDEYWDIHAEVDVEHSEECLTMFPEIDRDSALGIKLARIVHESFVLNGYMLNSWIGIRATMDTTGLNESERQLVVA</sequence>
<organism evidence="1 2">
    <name type="scientific">Tumebacillus lacus</name>
    <dbReference type="NCBI Taxonomy" id="2995335"/>
    <lineage>
        <taxon>Bacteria</taxon>
        <taxon>Bacillati</taxon>
        <taxon>Bacillota</taxon>
        <taxon>Bacilli</taxon>
        <taxon>Bacillales</taxon>
        <taxon>Alicyclobacillaceae</taxon>
        <taxon>Tumebacillus</taxon>
    </lineage>
</organism>
<dbReference type="Proteomes" id="UP001208017">
    <property type="component" value="Unassembled WGS sequence"/>
</dbReference>
<dbReference type="RefSeq" id="WP_267152019.1">
    <property type="nucleotide sequence ID" value="NZ_JAPMLT010000007.1"/>
</dbReference>
<name>A0ABT3X1H0_9BACL</name>
<keyword evidence="2" id="KW-1185">Reference proteome</keyword>
<dbReference type="Gene3D" id="1.20.910.10">
    <property type="entry name" value="Heme oxygenase-like"/>
    <property type="match status" value="1"/>
</dbReference>
<evidence type="ECO:0000313" key="1">
    <source>
        <dbReference type="EMBL" id="MCX7570766.1"/>
    </source>
</evidence>
<accession>A0ABT3X1H0</accession>
<evidence type="ECO:0000313" key="2">
    <source>
        <dbReference type="Proteomes" id="UP001208017"/>
    </source>
</evidence>
<gene>
    <name evidence="1" type="ORF">OS242_12435</name>
</gene>
<reference evidence="1 2" key="1">
    <citation type="submission" date="2022-11" db="EMBL/GenBank/DDBJ databases">
        <title>Study of microbial diversity in lake waters.</title>
        <authorList>
            <person name="Zhang J."/>
        </authorList>
    </citation>
    <scope>NUCLEOTIDE SEQUENCE [LARGE SCALE GENOMIC DNA]</scope>
    <source>
        <strain evidence="1 2">DT12</strain>
    </source>
</reference>
<dbReference type="Pfam" id="PF14518">
    <property type="entry name" value="Haem_oxygenas_2"/>
    <property type="match status" value="1"/>
</dbReference>